<feature type="compositionally biased region" description="Low complexity" evidence="1">
    <location>
        <begin position="197"/>
        <end position="208"/>
    </location>
</feature>
<keyword evidence="3" id="KW-1185">Reference proteome</keyword>
<feature type="region of interest" description="Disordered" evidence="1">
    <location>
        <begin position="318"/>
        <end position="348"/>
    </location>
</feature>
<feature type="non-terminal residue" evidence="2">
    <location>
        <position position="348"/>
    </location>
</feature>
<feature type="compositionally biased region" description="Polar residues" evidence="1">
    <location>
        <begin position="259"/>
        <end position="279"/>
    </location>
</feature>
<proteinExistence type="predicted"/>
<feature type="region of interest" description="Disordered" evidence="1">
    <location>
        <begin position="190"/>
        <end position="233"/>
    </location>
</feature>
<evidence type="ECO:0000313" key="2">
    <source>
        <dbReference type="EMBL" id="KAF2870705.1"/>
    </source>
</evidence>
<accession>A0A7C8MMW5</accession>
<dbReference type="OrthoDB" id="3595619at2759"/>
<protein>
    <submittedName>
        <fullName evidence="2">Uncharacterized protein</fullName>
    </submittedName>
</protein>
<feature type="region of interest" description="Disordered" evidence="1">
    <location>
        <begin position="254"/>
        <end position="306"/>
    </location>
</feature>
<gene>
    <name evidence="2" type="ORF">BDV95DRAFT_495628</name>
</gene>
<feature type="compositionally biased region" description="Polar residues" evidence="1">
    <location>
        <begin position="221"/>
        <end position="233"/>
    </location>
</feature>
<reference evidence="2 3" key="1">
    <citation type="submission" date="2020-01" db="EMBL/GenBank/DDBJ databases">
        <authorList>
            <consortium name="DOE Joint Genome Institute"/>
            <person name="Haridas S."/>
            <person name="Albert R."/>
            <person name="Binder M."/>
            <person name="Bloem J."/>
            <person name="Labutti K."/>
            <person name="Salamov A."/>
            <person name="Andreopoulos B."/>
            <person name="Baker S.E."/>
            <person name="Barry K."/>
            <person name="Bills G."/>
            <person name="Bluhm B.H."/>
            <person name="Cannon C."/>
            <person name="Castanera R."/>
            <person name="Culley D.E."/>
            <person name="Daum C."/>
            <person name="Ezra D."/>
            <person name="Gonzalez J.B."/>
            <person name="Henrissat B."/>
            <person name="Kuo A."/>
            <person name="Liang C."/>
            <person name="Lipzen A."/>
            <person name="Lutzoni F."/>
            <person name="Magnuson J."/>
            <person name="Mondo S."/>
            <person name="Nolan M."/>
            <person name="Ohm R."/>
            <person name="Pangilinan J."/>
            <person name="Park H.-J.H."/>
            <person name="Ramirez L."/>
            <person name="Alfaro M."/>
            <person name="Sun H."/>
            <person name="Tritt A."/>
            <person name="Yoshinaga Y."/>
            <person name="Zwiers L.-H.L."/>
            <person name="Turgeon B.G."/>
            <person name="Goodwin S.B."/>
            <person name="Spatafora J.W."/>
            <person name="Crous P.W."/>
            <person name="Grigoriev I.V."/>
        </authorList>
    </citation>
    <scope>NUCLEOTIDE SEQUENCE [LARGE SCALE GENOMIC DNA]</scope>
    <source>
        <strain evidence="2 3">CBS 611.86</strain>
    </source>
</reference>
<feature type="region of interest" description="Disordered" evidence="1">
    <location>
        <begin position="92"/>
        <end position="136"/>
    </location>
</feature>
<dbReference type="EMBL" id="JAADJZ010000013">
    <property type="protein sequence ID" value="KAF2870705.1"/>
    <property type="molecule type" value="Genomic_DNA"/>
</dbReference>
<organism evidence="2 3">
    <name type="scientific">Massariosphaeria phaeospora</name>
    <dbReference type="NCBI Taxonomy" id="100035"/>
    <lineage>
        <taxon>Eukaryota</taxon>
        <taxon>Fungi</taxon>
        <taxon>Dikarya</taxon>
        <taxon>Ascomycota</taxon>
        <taxon>Pezizomycotina</taxon>
        <taxon>Dothideomycetes</taxon>
        <taxon>Pleosporomycetidae</taxon>
        <taxon>Pleosporales</taxon>
        <taxon>Pleosporales incertae sedis</taxon>
        <taxon>Massariosphaeria</taxon>
    </lineage>
</organism>
<dbReference type="AlphaFoldDB" id="A0A7C8MMW5"/>
<name>A0A7C8MMW5_9PLEO</name>
<dbReference type="Proteomes" id="UP000481861">
    <property type="component" value="Unassembled WGS sequence"/>
</dbReference>
<comment type="caution">
    <text evidence="2">The sequence shown here is derived from an EMBL/GenBank/DDBJ whole genome shotgun (WGS) entry which is preliminary data.</text>
</comment>
<sequence length="348" mass="38914">MPHETTPPVEPRTPWLAISFGCCAPRRDSSEGDDGRTALQARESEMRICYNQPKAIAQPQVEAIHSRPATSQSRGRHVSQWVATSRDFATRASSRASVHTLTRPRKSHSKPRPSIGLPMDFRHHDGLDGNDGIQSMLDDASMPVRRRRSFRPLELSIYLPDGRLSPLPDFFEDEWHPMPPELEHPAQALVRERDSRTNSLTSSPSASSYLIQRKPVGAGSRRSSVYSQHSVQSRPLSGALSSLPFLLEEPRSRPDSFISHPNTLQRSSTQASSLTSPNRLLSRMPSPSRARANTAPTRPGSLRRVRTDVDEAIRELNTIVEERRADAYRSKTQSPAFINRPPPSPSHH</sequence>
<evidence type="ECO:0000256" key="1">
    <source>
        <dbReference type="SAM" id="MobiDB-lite"/>
    </source>
</evidence>
<feature type="compositionally biased region" description="Basic residues" evidence="1">
    <location>
        <begin position="102"/>
        <end position="111"/>
    </location>
</feature>
<feature type="compositionally biased region" description="Basic and acidic residues" evidence="1">
    <location>
        <begin position="318"/>
        <end position="329"/>
    </location>
</feature>
<evidence type="ECO:0000313" key="3">
    <source>
        <dbReference type="Proteomes" id="UP000481861"/>
    </source>
</evidence>